<dbReference type="SMART" id="SM00304">
    <property type="entry name" value="HAMP"/>
    <property type="match status" value="1"/>
</dbReference>
<dbReference type="PANTHER" id="PTHR24421">
    <property type="entry name" value="NITRATE/NITRITE SENSOR PROTEIN NARX-RELATED"/>
    <property type="match status" value="1"/>
</dbReference>
<dbReference type="InterPro" id="IPR003594">
    <property type="entry name" value="HATPase_dom"/>
</dbReference>
<dbReference type="InterPro" id="IPR050482">
    <property type="entry name" value="Sensor_HK_TwoCompSys"/>
</dbReference>
<dbReference type="EC" id="2.7.13.3" evidence="3"/>
<keyword evidence="9" id="KW-1133">Transmembrane helix</keyword>
<keyword evidence="13" id="KW-1185">Reference proteome</keyword>
<evidence type="ECO:0000256" key="3">
    <source>
        <dbReference type="ARBA" id="ARBA00012438"/>
    </source>
</evidence>
<dbReference type="CDD" id="cd06225">
    <property type="entry name" value="HAMP"/>
    <property type="match status" value="1"/>
</dbReference>
<dbReference type="Pfam" id="PF02518">
    <property type="entry name" value="HATPase_c"/>
    <property type="match status" value="1"/>
</dbReference>
<evidence type="ECO:0000259" key="10">
    <source>
        <dbReference type="PROSITE" id="PS50109"/>
    </source>
</evidence>
<dbReference type="InterPro" id="IPR011712">
    <property type="entry name" value="Sig_transdc_His_kin_sub3_dim/P"/>
</dbReference>
<protein>
    <recommendedName>
        <fullName evidence="3">histidine kinase</fullName>
        <ecNumber evidence="3">2.7.13.3</ecNumber>
    </recommendedName>
</protein>
<evidence type="ECO:0000256" key="6">
    <source>
        <dbReference type="ARBA" id="ARBA00022777"/>
    </source>
</evidence>
<dbReference type="InterPro" id="IPR003660">
    <property type="entry name" value="HAMP_dom"/>
</dbReference>
<dbReference type="RefSeq" id="WP_093797310.1">
    <property type="nucleotide sequence ID" value="NZ_CP155571.1"/>
</dbReference>
<feature type="domain" description="HAMP" evidence="11">
    <location>
        <begin position="188"/>
        <end position="240"/>
    </location>
</feature>
<evidence type="ECO:0000256" key="9">
    <source>
        <dbReference type="SAM" id="Phobius"/>
    </source>
</evidence>
<dbReference type="EMBL" id="CP155571">
    <property type="protein sequence ID" value="XFO72415.1"/>
    <property type="molecule type" value="Genomic_DNA"/>
</dbReference>
<dbReference type="Gene3D" id="6.10.340.10">
    <property type="match status" value="1"/>
</dbReference>
<reference evidence="12" key="1">
    <citation type="submission" date="2024-05" db="EMBL/GenBank/DDBJ databases">
        <title>Isolation and characterization of Sporomusa carbonis sp. nov., a carboxydotrophic hydrogenogen in the genus of Sporomusa isolated from a charcoal burning pile.</title>
        <authorList>
            <person name="Boeer T."/>
            <person name="Rosenbaum F."/>
            <person name="Eysell L."/>
            <person name="Mueller V."/>
            <person name="Daniel R."/>
            <person name="Poehlein A."/>
        </authorList>
    </citation>
    <scope>NUCLEOTIDE SEQUENCE [LARGE SCALE GENOMIC DNA]</scope>
    <source>
        <strain evidence="12">DSM 3132</strain>
    </source>
</reference>
<keyword evidence="5" id="KW-0808">Transferase</keyword>
<dbReference type="PROSITE" id="PS50885">
    <property type="entry name" value="HAMP"/>
    <property type="match status" value="1"/>
</dbReference>
<dbReference type="SMART" id="SM00387">
    <property type="entry name" value="HATPase_c"/>
    <property type="match status" value="1"/>
</dbReference>
<evidence type="ECO:0000256" key="1">
    <source>
        <dbReference type="ARBA" id="ARBA00000085"/>
    </source>
</evidence>
<evidence type="ECO:0000256" key="7">
    <source>
        <dbReference type="ARBA" id="ARBA00023012"/>
    </source>
</evidence>
<dbReference type="CDD" id="cd16917">
    <property type="entry name" value="HATPase_UhpB-NarQ-NarX-like"/>
    <property type="match status" value="1"/>
</dbReference>
<keyword evidence="9" id="KW-0812">Transmembrane</keyword>
<comment type="catalytic activity">
    <reaction evidence="1">
        <text>ATP + protein L-histidine = ADP + protein N-phospho-L-histidine.</text>
        <dbReference type="EC" id="2.7.13.3"/>
    </reaction>
</comment>
<keyword evidence="6" id="KW-0418">Kinase</keyword>
<dbReference type="Pfam" id="PF00672">
    <property type="entry name" value="HAMP"/>
    <property type="match status" value="1"/>
</dbReference>
<evidence type="ECO:0000256" key="2">
    <source>
        <dbReference type="ARBA" id="ARBA00004370"/>
    </source>
</evidence>
<dbReference type="InterPro" id="IPR036890">
    <property type="entry name" value="HATPase_C_sf"/>
</dbReference>
<keyword evidence="7" id="KW-0902">Two-component regulatory system</keyword>
<comment type="subcellular location">
    <subcellularLocation>
        <location evidence="2">Membrane</location>
    </subcellularLocation>
</comment>
<feature type="transmembrane region" description="Helical" evidence="9">
    <location>
        <begin position="12"/>
        <end position="31"/>
    </location>
</feature>
<proteinExistence type="predicted"/>
<keyword evidence="8" id="KW-0175">Coiled coil</keyword>
<dbReference type="Pfam" id="PF07730">
    <property type="entry name" value="HisKA_3"/>
    <property type="match status" value="1"/>
</dbReference>
<keyword evidence="9" id="KW-0472">Membrane</keyword>
<evidence type="ECO:0000256" key="5">
    <source>
        <dbReference type="ARBA" id="ARBA00022679"/>
    </source>
</evidence>
<evidence type="ECO:0000256" key="4">
    <source>
        <dbReference type="ARBA" id="ARBA00022553"/>
    </source>
</evidence>
<dbReference type="PROSITE" id="PS50109">
    <property type="entry name" value="HIS_KIN"/>
    <property type="match status" value="1"/>
</dbReference>
<name>A0ABZ3J2X3_SPOA4</name>
<keyword evidence="4" id="KW-0597">Phosphoprotein</keyword>
<dbReference type="SUPFAM" id="SSF55874">
    <property type="entry name" value="ATPase domain of HSP90 chaperone/DNA topoisomerase II/histidine kinase"/>
    <property type="match status" value="1"/>
</dbReference>
<dbReference type="PANTHER" id="PTHR24421:SF55">
    <property type="entry name" value="SENSOR HISTIDINE KINASE YDFH"/>
    <property type="match status" value="1"/>
</dbReference>
<dbReference type="Gene3D" id="3.30.565.10">
    <property type="entry name" value="Histidine kinase-like ATPase, C-terminal domain"/>
    <property type="match status" value="1"/>
</dbReference>
<evidence type="ECO:0000313" key="13">
    <source>
        <dbReference type="Proteomes" id="UP000216052"/>
    </source>
</evidence>
<feature type="coiled-coil region" evidence="8">
    <location>
        <begin position="228"/>
        <end position="255"/>
    </location>
</feature>
<evidence type="ECO:0000259" key="11">
    <source>
        <dbReference type="PROSITE" id="PS50885"/>
    </source>
</evidence>
<sequence length="468" mass="52278">MHWYRRSLYAKIALIIVGTLLLSILTLIIMMRGVTHNLIENQLNVRGFEVGNYIAVLSTNDILQENHYAILERINKTKDKNKDVRYILIANYMGQVIADTFIDGLPEGLPATVAVENMETYIVNKFNSNEGVIYEIVVPIENGNVGFVRVGMSSGGMQQILNHTLTEFSLMAIILCTIAVILASWQMSVIIRPIQKLSQAAEEIKNSNYSVQTLCKSADEIGRLSQTFNEMAASLKQKEDENNELLKALQVKEYNRTILISKLFTAQEDERKRISRELHDGAGQSITSLLAYLKILSTEVKGDRQHSLINSARDVIVSVLGELRQMAVDLRPPALDDLGLVAAIEKYLHTLSVYHIKIVLNADEQQLKLPDSIVLALYRILQEAITNIIRHAGATEVEVSLVSESEYVKLIIADNGCGFSDKSLENARRQNRLGLYGIQERVEILNGNLAIQSTVGTGTKIMITIPTR</sequence>
<evidence type="ECO:0000313" key="12">
    <source>
        <dbReference type="EMBL" id="XFO72415.1"/>
    </source>
</evidence>
<dbReference type="Gene3D" id="1.20.5.1930">
    <property type="match status" value="1"/>
</dbReference>
<feature type="domain" description="Histidine kinase" evidence="10">
    <location>
        <begin position="377"/>
        <end position="468"/>
    </location>
</feature>
<dbReference type="SUPFAM" id="SSF158472">
    <property type="entry name" value="HAMP domain-like"/>
    <property type="match status" value="1"/>
</dbReference>
<organism evidence="12 13">
    <name type="scientific">Sporomusa acidovorans (strain ATCC 49682 / DSM 3132 / Mol)</name>
    <dbReference type="NCBI Taxonomy" id="1123286"/>
    <lineage>
        <taxon>Bacteria</taxon>
        <taxon>Bacillati</taxon>
        <taxon>Bacillota</taxon>
        <taxon>Negativicutes</taxon>
        <taxon>Selenomonadales</taxon>
        <taxon>Sporomusaceae</taxon>
        <taxon>Sporomusa</taxon>
    </lineage>
</organism>
<accession>A0ABZ3J2X3</accession>
<evidence type="ECO:0000256" key="8">
    <source>
        <dbReference type="SAM" id="Coils"/>
    </source>
</evidence>
<gene>
    <name evidence="12" type="ORF">SPACI_024670</name>
</gene>
<dbReference type="InterPro" id="IPR005467">
    <property type="entry name" value="His_kinase_dom"/>
</dbReference>
<dbReference type="Proteomes" id="UP000216052">
    <property type="component" value="Chromosome"/>
</dbReference>